<dbReference type="PATRIC" id="fig|1268236.3.peg.1354"/>
<protein>
    <recommendedName>
        <fullName evidence="4">DUF2878 domain-containing protein</fullName>
    </recommendedName>
</protein>
<accession>R1GW77</accession>
<dbReference type="Proteomes" id="UP000013526">
    <property type="component" value="Unassembled WGS sequence"/>
</dbReference>
<dbReference type="InterPro" id="IPR021306">
    <property type="entry name" value="DUF2878"/>
</dbReference>
<comment type="caution">
    <text evidence="2">The sequence shown here is derived from an EMBL/GenBank/DDBJ whole genome shotgun (WGS) entry which is preliminary data.</text>
</comment>
<dbReference type="RefSeq" id="WP_005897007.1">
    <property type="nucleotide sequence ID" value="NZ_AQGQ01000029.1"/>
</dbReference>
<keyword evidence="1" id="KW-1133">Transmembrane helix</keyword>
<keyword evidence="1" id="KW-0812">Transmembrane</keyword>
<dbReference type="AlphaFoldDB" id="R1GW77"/>
<dbReference type="EMBL" id="AQGQ01000029">
    <property type="protein sequence ID" value="EOD55835.1"/>
    <property type="molecule type" value="Genomic_DNA"/>
</dbReference>
<evidence type="ECO:0000313" key="3">
    <source>
        <dbReference type="Proteomes" id="UP000013526"/>
    </source>
</evidence>
<name>R1GW77_9GAMM</name>
<feature type="transmembrane region" description="Helical" evidence="1">
    <location>
        <begin position="113"/>
        <end position="135"/>
    </location>
</feature>
<evidence type="ECO:0008006" key="4">
    <source>
        <dbReference type="Google" id="ProtNLM"/>
    </source>
</evidence>
<feature type="transmembrane region" description="Helical" evidence="1">
    <location>
        <begin position="22"/>
        <end position="44"/>
    </location>
</feature>
<keyword evidence="3" id="KW-1185">Reference proteome</keyword>
<sequence length="175" mass="19374">MSEQPATGSRWWHWGQLLGFNLYWWLAASEQMLWPLGLLLALHLLCSPTPWRDLRLLPLALFGCALDYGLTVLGLFEFDDGFPSWLVLLWLGFALTLAHGLAWLAALPRWQQAVLGGFGGAGSYLIGVGLGAVHLGSEIGGWDIGEGSWSGGIILLLIWCPLLPLLVRIRVMLWR</sequence>
<evidence type="ECO:0000256" key="1">
    <source>
        <dbReference type="SAM" id="Phobius"/>
    </source>
</evidence>
<feature type="transmembrane region" description="Helical" evidence="1">
    <location>
        <begin position="147"/>
        <end position="167"/>
    </location>
</feature>
<keyword evidence="1" id="KW-0472">Membrane</keyword>
<feature type="transmembrane region" description="Helical" evidence="1">
    <location>
        <begin position="82"/>
        <end position="106"/>
    </location>
</feature>
<reference evidence="2 3" key="1">
    <citation type="journal article" date="2013" name="Genome Announc.">
        <title>Draft Genome Sequence of Aeromonas molluscorum Strain 848TT, Isolated from Bivalve Molluscs.</title>
        <authorList>
            <person name="Spataro N."/>
            <person name="Farfan M."/>
            <person name="Albarral V."/>
            <person name="Sanglas A."/>
            <person name="Loren J.G."/>
            <person name="Fuste M.C."/>
            <person name="Bosch E."/>
        </authorList>
    </citation>
    <scope>NUCLEOTIDE SEQUENCE [LARGE SCALE GENOMIC DNA]</scope>
    <source>
        <strain evidence="2 3">848</strain>
    </source>
</reference>
<evidence type="ECO:0000313" key="2">
    <source>
        <dbReference type="EMBL" id="EOD55835.1"/>
    </source>
</evidence>
<gene>
    <name evidence="2" type="ORF">G113_06819</name>
</gene>
<feature type="transmembrane region" description="Helical" evidence="1">
    <location>
        <begin position="56"/>
        <end position="76"/>
    </location>
</feature>
<organism evidence="2 3">
    <name type="scientific">Aeromonas molluscorum 848</name>
    <dbReference type="NCBI Taxonomy" id="1268236"/>
    <lineage>
        <taxon>Bacteria</taxon>
        <taxon>Pseudomonadati</taxon>
        <taxon>Pseudomonadota</taxon>
        <taxon>Gammaproteobacteria</taxon>
        <taxon>Aeromonadales</taxon>
        <taxon>Aeromonadaceae</taxon>
        <taxon>Aeromonas</taxon>
    </lineage>
</organism>
<dbReference type="Pfam" id="PF11086">
    <property type="entry name" value="DUF2878"/>
    <property type="match status" value="1"/>
</dbReference>
<proteinExistence type="predicted"/>